<accession>A0A955I277</accession>
<evidence type="ECO:0000313" key="2">
    <source>
        <dbReference type="EMBL" id="MCA9377122.1"/>
    </source>
</evidence>
<reference evidence="2" key="2">
    <citation type="journal article" date="2021" name="Microbiome">
        <title>Successional dynamics and alternative stable states in a saline activated sludge microbial community over 9 years.</title>
        <authorList>
            <person name="Wang Y."/>
            <person name="Ye J."/>
            <person name="Ju F."/>
            <person name="Liu L."/>
            <person name="Boyd J.A."/>
            <person name="Deng Y."/>
            <person name="Parks D.H."/>
            <person name="Jiang X."/>
            <person name="Yin X."/>
            <person name="Woodcroft B.J."/>
            <person name="Tyson G.W."/>
            <person name="Hugenholtz P."/>
            <person name="Polz M.F."/>
            <person name="Zhang T."/>
        </authorList>
    </citation>
    <scope>NUCLEOTIDE SEQUENCE</scope>
    <source>
        <strain evidence="2">HKST-UBA17</strain>
    </source>
</reference>
<gene>
    <name evidence="2" type="ORF">KC685_04345</name>
</gene>
<dbReference type="EMBL" id="JAGQLN010000018">
    <property type="protein sequence ID" value="MCA9377122.1"/>
    <property type="molecule type" value="Genomic_DNA"/>
</dbReference>
<dbReference type="Gene3D" id="1.10.10.60">
    <property type="entry name" value="Homeodomain-like"/>
    <property type="match status" value="1"/>
</dbReference>
<evidence type="ECO:0000313" key="3">
    <source>
        <dbReference type="Proteomes" id="UP000741282"/>
    </source>
</evidence>
<evidence type="ECO:0000256" key="1">
    <source>
        <dbReference type="SAM" id="Coils"/>
    </source>
</evidence>
<dbReference type="AlphaFoldDB" id="A0A955I277"/>
<feature type="coiled-coil region" evidence="1">
    <location>
        <begin position="45"/>
        <end position="72"/>
    </location>
</feature>
<dbReference type="GO" id="GO:0004803">
    <property type="term" value="F:transposase activity"/>
    <property type="evidence" value="ECO:0007669"/>
    <property type="project" value="InterPro"/>
</dbReference>
<comment type="caution">
    <text evidence="2">The sequence shown here is derived from an EMBL/GenBank/DDBJ whole genome shotgun (WGS) entry which is preliminary data.</text>
</comment>
<sequence length="79" mass="9100">MATIAKEVKEEILSKEKSGARVQEVADQYGVTIQTIYSWLKEKVSDVSKSEHNRLKRENQQLKELVGVLTMELSKHKKK</sequence>
<dbReference type="Pfam" id="PF01527">
    <property type="entry name" value="HTH_Tnp_1"/>
    <property type="match status" value="1"/>
</dbReference>
<dbReference type="GO" id="GO:0003677">
    <property type="term" value="F:DNA binding"/>
    <property type="evidence" value="ECO:0007669"/>
    <property type="project" value="InterPro"/>
</dbReference>
<dbReference type="InterPro" id="IPR009057">
    <property type="entry name" value="Homeodomain-like_sf"/>
</dbReference>
<keyword evidence="1" id="KW-0175">Coiled coil</keyword>
<organism evidence="2 3">
    <name type="scientific">Candidatus Dojkabacteria bacterium</name>
    <dbReference type="NCBI Taxonomy" id="2099670"/>
    <lineage>
        <taxon>Bacteria</taxon>
        <taxon>Candidatus Dojkabacteria</taxon>
    </lineage>
</organism>
<dbReference type="Proteomes" id="UP000741282">
    <property type="component" value="Unassembled WGS sequence"/>
</dbReference>
<proteinExistence type="predicted"/>
<dbReference type="GO" id="GO:0006313">
    <property type="term" value="P:DNA transposition"/>
    <property type="evidence" value="ECO:0007669"/>
    <property type="project" value="InterPro"/>
</dbReference>
<dbReference type="SUPFAM" id="SSF46689">
    <property type="entry name" value="Homeodomain-like"/>
    <property type="match status" value="1"/>
</dbReference>
<reference evidence="2" key="1">
    <citation type="submission" date="2020-04" db="EMBL/GenBank/DDBJ databases">
        <authorList>
            <person name="Zhang T."/>
        </authorList>
    </citation>
    <scope>NUCLEOTIDE SEQUENCE</scope>
    <source>
        <strain evidence="2">HKST-UBA17</strain>
    </source>
</reference>
<name>A0A955I277_9BACT</name>
<dbReference type="InterPro" id="IPR002514">
    <property type="entry name" value="Transposase_8"/>
</dbReference>
<protein>
    <submittedName>
        <fullName evidence="2">Transposase</fullName>
    </submittedName>
</protein>